<evidence type="ECO:0000313" key="13">
    <source>
        <dbReference type="Proteomes" id="UP000237246"/>
    </source>
</evidence>
<evidence type="ECO:0000259" key="11">
    <source>
        <dbReference type="PROSITE" id="PS50089"/>
    </source>
</evidence>
<dbReference type="GO" id="GO:0008270">
    <property type="term" value="F:zinc ion binding"/>
    <property type="evidence" value="ECO:0007669"/>
    <property type="project" value="UniProtKB-KW"/>
</dbReference>
<dbReference type="Gene3D" id="3.30.40.10">
    <property type="entry name" value="Zinc/RING finger domain, C3HC4 (zinc finger)"/>
    <property type="match status" value="1"/>
</dbReference>
<evidence type="ECO:0000256" key="7">
    <source>
        <dbReference type="ARBA" id="ARBA00023015"/>
    </source>
</evidence>
<feature type="region of interest" description="Disordered" evidence="10">
    <location>
        <begin position="218"/>
        <end position="332"/>
    </location>
</feature>
<dbReference type="AlphaFoldDB" id="A0A2P4SCX3"/>
<keyword evidence="13" id="KW-1185">Reference proteome</keyword>
<keyword evidence="5 9" id="KW-0863">Zinc-finger</keyword>
<evidence type="ECO:0000256" key="6">
    <source>
        <dbReference type="ARBA" id="ARBA00022833"/>
    </source>
</evidence>
<dbReference type="Pfam" id="PF00097">
    <property type="entry name" value="zf-C3HC4"/>
    <property type="match status" value="1"/>
</dbReference>
<name>A0A2P4SCX3_BAMTH</name>
<dbReference type="InterPro" id="IPR017907">
    <property type="entry name" value="Znf_RING_CS"/>
</dbReference>
<evidence type="ECO:0000256" key="10">
    <source>
        <dbReference type="SAM" id="MobiDB-lite"/>
    </source>
</evidence>
<evidence type="ECO:0000256" key="1">
    <source>
        <dbReference type="ARBA" id="ARBA00000900"/>
    </source>
</evidence>
<dbReference type="GO" id="GO:0000209">
    <property type="term" value="P:protein polyubiquitination"/>
    <property type="evidence" value="ECO:0007669"/>
    <property type="project" value="TreeGrafter"/>
</dbReference>
<reference evidence="12 13" key="1">
    <citation type="submission" date="2018-01" db="EMBL/GenBank/DDBJ databases">
        <title>Comparison of the Chinese Bamboo Partridge and Red Junglefowl genome sequences highlights the importance of demography in genome evolution.</title>
        <authorList>
            <person name="Tiley G.P."/>
            <person name="Kimball R.T."/>
            <person name="Braun E.L."/>
            <person name="Burleigh J.G."/>
        </authorList>
    </citation>
    <scope>NUCLEOTIDE SEQUENCE [LARGE SCALE GENOMIC DNA]</scope>
    <source>
        <strain evidence="12">RTK389</strain>
        <tissue evidence="12">Blood</tissue>
    </source>
</reference>
<organism evidence="12 13">
    <name type="scientific">Bambusicola thoracicus</name>
    <name type="common">Chinese bamboo-partridge</name>
    <name type="synonym">Perdix thoracica</name>
    <dbReference type="NCBI Taxonomy" id="9083"/>
    <lineage>
        <taxon>Eukaryota</taxon>
        <taxon>Metazoa</taxon>
        <taxon>Chordata</taxon>
        <taxon>Craniata</taxon>
        <taxon>Vertebrata</taxon>
        <taxon>Euteleostomi</taxon>
        <taxon>Archelosauria</taxon>
        <taxon>Archosauria</taxon>
        <taxon>Dinosauria</taxon>
        <taxon>Saurischia</taxon>
        <taxon>Theropoda</taxon>
        <taxon>Coelurosauria</taxon>
        <taxon>Aves</taxon>
        <taxon>Neognathae</taxon>
        <taxon>Galloanserae</taxon>
        <taxon>Galliformes</taxon>
        <taxon>Phasianidae</taxon>
        <taxon>Perdicinae</taxon>
        <taxon>Bambusicola</taxon>
    </lineage>
</organism>
<feature type="compositionally biased region" description="Low complexity" evidence="10">
    <location>
        <begin position="298"/>
        <end position="315"/>
    </location>
</feature>
<dbReference type="SUPFAM" id="SSF57850">
    <property type="entry name" value="RING/U-box"/>
    <property type="match status" value="1"/>
</dbReference>
<keyword evidence="3" id="KW-0808">Transferase</keyword>
<dbReference type="PROSITE" id="PS00518">
    <property type="entry name" value="ZF_RING_1"/>
    <property type="match status" value="1"/>
</dbReference>
<dbReference type="SMART" id="SM00184">
    <property type="entry name" value="RING"/>
    <property type="match status" value="1"/>
</dbReference>
<keyword evidence="8" id="KW-0804">Transcription</keyword>
<dbReference type="PANTHER" id="PTHR46077">
    <property type="entry name" value="E3 UBIQUITIN-PROTEIN LIGASE TOPORS"/>
    <property type="match status" value="1"/>
</dbReference>
<evidence type="ECO:0000256" key="3">
    <source>
        <dbReference type="ARBA" id="ARBA00022679"/>
    </source>
</evidence>
<dbReference type="InterPro" id="IPR001841">
    <property type="entry name" value="Znf_RING"/>
</dbReference>
<evidence type="ECO:0000256" key="4">
    <source>
        <dbReference type="ARBA" id="ARBA00022723"/>
    </source>
</evidence>
<dbReference type="EC" id="2.3.2.27" evidence="2"/>
<dbReference type="InterPro" id="IPR013083">
    <property type="entry name" value="Znf_RING/FYVE/PHD"/>
</dbReference>
<evidence type="ECO:0000256" key="9">
    <source>
        <dbReference type="PROSITE-ProRule" id="PRU00175"/>
    </source>
</evidence>
<comment type="catalytic activity">
    <reaction evidence="1">
        <text>S-ubiquitinyl-[E2 ubiquitin-conjugating enzyme]-L-cysteine + [acceptor protein]-L-lysine = [E2 ubiquitin-conjugating enzyme]-L-cysteine + N(6)-ubiquitinyl-[acceptor protein]-L-lysine.</text>
        <dbReference type="EC" id="2.3.2.27"/>
    </reaction>
</comment>
<accession>A0A2P4SCX3</accession>
<evidence type="ECO:0000256" key="2">
    <source>
        <dbReference type="ARBA" id="ARBA00012483"/>
    </source>
</evidence>
<proteinExistence type="predicted"/>
<evidence type="ECO:0000256" key="8">
    <source>
        <dbReference type="ARBA" id="ARBA00023163"/>
    </source>
</evidence>
<comment type="caution">
    <text evidence="12">The sequence shown here is derived from an EMBL/GenBank/DDBJ whole genome shotgun (WGS) entry which is preliminary data.</text>
</comment>
<feature type="compositionally biased region" description="Polar residues" evidence="10">
    <location>
        <begin position="243"/>
        <end position="258"/>
    </location>
</feature>
<feature type="domain" description="RING-type" evidence="11">
    <location>
        <begin position="9"/>
        <end position="48"/>
    </location>
</feature>
<keyword evidence="6" id="KW-0862">Zinc</keyword>
<gene>
    <name evidence="12" type="ORF">CIB84_014296</name>
</gene>
<evidence type="ECO:0000313" key="12">
    <source>
        <dbReference type="EMBL" id="POI21958.1"/>
    </source>
</evidence>
<keyword evidence="4" id="KW-0479">Metal-binding</keyword>
<dbReference type="PROSITE" id="PS50089">
    <property type="entry name" value="ZF_RING_2"/>
    <property type="match status" value="1"/>
</dbReference>
<dbReference type="OrthoDB" id="21204at2759"/>
<dbReference type="PANTHER" id="PTHR46077:SF1">
    <property type="entry name" value="TOP1 BINDING ARGININE_SERINE RICH PROTEIN, E3 UBIQUITIN LIGASE"/>
    <property type="match status" value="1"/>
</dbReference>
<dbReference type="InterPro" id="IPR018957">
    <property type="entry name" value="Znf_C3HC4_RING-type"/>
</dbReference>
<dbReference type="GO" id="GO:0006513">
    <property type="term" value="P:protein monoubiquitination"/>
    <property type="evidence" value="ECO:0007669"/>
    <property type="project" value="TreeGrafter"/>
</dbReference>
<feature type="compositionally biased region" description="Basic and acidic residues" evidence="10">
    <location>
        <begin position="286"/>
        <end position="296"/>
    </location>
</feature>
<sequence length="332" mass="36574">MAAEEAWTCPICRDVQKDIAYTVPCSHEFCLGCILRWGTQKETCPLCRKIMTVVKVAAWDDEDDLDFIICPPAPPIPACFQACIAYIYRRQHDVPSPPEEQEDVEAEEGPMVGGLLLEVWAVLFRQHREMLDPVLPRLRQELRVIFGTRWWEAMVVETLIVSTLCYIGLDSEALIQRLQPALGDRAETLIQDLVDAIVNRWGEEAHRQLGLQGIHMSTGQEEGPAVRGQEESSVAAPGPAVSPQGSVTSVPGPNSRTENANREEQPSTPEAVLHEDPSHTPAVHIPAEHEELHEEMEQAAAAGPSAQSSSPSAPGHLPEVEGLAVPEEESWQ</sequence>
<evidence type="ECO:0000256" key="5">
    <source>
        <dbReference type="ARBA" id="ARBA00022771"/>
    </source>
</evidence>
<dbReference type="GO" id="GO:0061630">
    <property type="term" value="F:ubiquitin protein ligase activity"/>
    <property type="evidence" value="ECO:0007669"/>
    <property type="project" value="UniProtKB-EC"/>
</dbReference>
<dbReference type="Proteomes" id="UP000237246">
    <property type="component" value="Unassembled WGS sequence"/>
</dbReference>
<keyword evidence="7" id="KW-0805">Transcription regulation</keyword>
<dbReference type="EMBL" id="PPHD01063172">
    <property type="protein sequence ID" value="POI21958.1"/>
    <property type="molecule type" value="Genomic_DNA"/>
</dbReference>
<protein>
    <recommendedName>
        <fullName evidence="2">RING-type E3 ubiquitin transferase</fullName>
        <ecNumber evidence="2">2.3.2.27</ecNumber>
    </recommendedName>
</protein>